<dbReference type="AlphaFoldDB" id="A0A844ZA51"/>
<proteinExistence type="predicted"/>
<evidence type="ECO:0000313" key="3">
    <source>
        <dbReference type="Proteomes" id="UP000460290"/>
    </source>
</evidence>
<dbReference type="EMBL" id="WTYZ01000001">
    <property type="protein sequence ID" value="MXO84076.1"/>
    <property type="molecule type" value="Genomic_DNA"/>
</dbReference>
<sequence>MKKIFTALAMAGSAPVAMTAAAPAVVAQDKATDGFEIPTPPEGKGQIIFYRTGGLSGAAIGCGVFEAEGTEKLSSLGSGRYFVLVSEPGERSFKAKSIESKDILTLEVEPDETQFVRCKIKMGFLSGRPNISPSSEKEFRKKYKNAKLVDSDDMSDDIRAMNYDDTTAEAP</sequence>
<dbReference type="OrthoDB" id="7428674at2"/>
<dbReference type="RefSeq" id="WP_160614357.1">
    <property type="nucleotide sequence ID" value="NZ_JAUFQM010000001.1"/>
</dbReference>
<reference evidence="2 3" key="1">
    <citation type="submission" date="2019-12" db="EMBL/GenBank/DDBJ databases">
        <title>Genomic-based taxomic classification of the family Erythrobacteraceae.</title>
        <authorList>
            <person name="Xu L."/>
        </authorList>
    </citation>
    <scope>NUCLEOTIDE SEQUENCE [LARGE SCALE GENOMIC DNA]</scope>
    <source>
        <strain evidence="2 3">KCTC 42006</strain>
    </source>
</reference>
<protein>
    <recommendedName>
        <fullName evidence="4">DUF2846 domain-containing protein</fullName>
    </recommendedName>
</protein>
<comment type="caution">
    <text evidence="2">The sequence shown here is derived from an EMBL/GenBank/DDBJ whole genome shotgun (WGS) entry which is preliminary data.</text>
</comment>
<dbReference type="Proteomes" id="UP000460290">
    <property type="component" value="Unassembled WGS sequence"/>
</dbReference>
<feature type="chain" id="PRO_5032490910" description="DUF2846 domain-containing protein" evidence="1">
    <location>
        <begin position="28"/>
        <end position="171"/>
    </location>
</feature>
<evidence type="ECO:0000313" key="2">
    <source>
        <dbReference type="EMBL" id="MXO84076.1"/>
    </source>
</evidence>
<accession>A0A844ZA51</accession>
<feature type="signal peptide" evidence="1">
    <location>
        <begin position="1"/>
        <end position="27"/>
    </location>
</feature>
<keyword evidence="1" id="KW-0732">Signal</keyword>
<name>A0A844ZA51_9SPHN</name>
<evidence type="ECO:0008006" key="4">
    <source>
        <dbReference type="Google" id="ProtNLM"/>
    </source>
</evidence>
<gene>
    <name evidence="2" type="ORF">GRI35_11930</name>
</gene>
<organism evidence="2 3">
    <name type="scientific">Pontixanthobacter aestiaquae</name>
    <dbReference type="NCBI Taxonomy" id="1509367"/>
    <lineage>
        <taxon>Bacteria</taxon>
        <taxon>Pseudomonadati</taxon>
        <taxon>Pseudomonadota</taxon>
        <taxon>Alphaproteobacteria</taxon>
        <taxon>Sphingomonadales</taxon>
        <taxon>Erythrobacteraceae</taxon>
        <taxon>Pontixanthobacter</taxon>
    </lineage>
</organism>
<keyword evidence="3" id="KW-1185">Reference proteome</keyword>
<evidence type="ECO:0000256" key="1">
    <source>
        <dbReference type="SAM" id="SignalP"/>
    </source>
</evidence>